<evidence type="ECO:0008006" key="4">
    <source>
        <dbReference type="Google" id="ProtNLM"/>
    </source>
</evidence>
<dbReference type="EMBL" id="CP119935">
    <property type="protein sequence ID" value="WFD02701.1"/>
    <property type="molecule type" value="Genomic_DNA"/>
</dbReference>
<evidence type="ECO:0000313" key="2">
    <source>
        <dbReference type="EMBL" id="WFD02701.1"/>
    </source>
</evidence>
<sequence length="76" mass="8812">MPVDKQSRMLFVKNLNYHTKEIGDAKSALTNLNGFHLQERYIIVLYHDPGKISGRGTLSQREEELMRAKQQYGMTD</sequence>
<accession>A0AAF0DYZ4</accession>
<dbReference type="AlphaFoldDB" id="A0AAF0DYZ4"/>
<evidence type="ECO:0000256" key="1">
    <source>
        <dbReference type="SAM" id="MobiDB-lite"/>
    </source>
</evidence>
<dbReference type="Proteomes" id="UP001214603">
    <property type="component" value="Chromosome 2"/>
</dbReference>
<protein>
    <recommendedName>
        <fullName evidence="4">RRM domain-containing protein</fullName>
    </recommendedName>
</protein>
<organism evidence="2 3">
    <name type="scientific">Malassezia obtusa</name>
    <dbReference type="NCBI Taxonomy" id="76774"/>
    <lineage>
        <taxon>Eukaryota</taxon>
        <taxon>Fungi</taxon>
        <taxon>Dikarya</taxon>
        <taxon>Basidiomycota</taxon>
        <taxon>Ustilaginomycotina</taxon>
        <taxon>Malasseziomycetes</taxon>
        <taxon>Malasseziales</taxon>
        <taxon>Malasseziaceae</taxon>
        <taxon>Malassezia</taxon>
    </lineage>
</organism>
<proteinExistence type="predicted"/>
<dbReference type="InterPro" id="IPR035979">
    <property type="entry name" value="RBD_domain_sf"/>
</dbReference>
<reference evidence="2" key="1">
    <citation type="submission" date="2023-03" db="EMBL/GenBank/DDBJ databases">
        <title>Mating type loci evolution in Malassezia.</title>
        <authorList>
            <person name="Coelho M.A."/>
        </authorList>
    </citation>
    <scope>NUCLEOTIDE SEQUENCE</scope>
    <source>
        <strain evidence="2">CBS 7876</strain>
    </source>
</reference>
<name>A0AAF0DYZ4_9BASI</name>
<dbReference type="GO" id="GO:0003676">
    <property type="term" value="F:nucleic acid binding"/>
    <property type="evidence" value="ECO:0007669"/>
    <property type="project" value="InterPro"/>
</dbReference>
<keyword evidence="3" id="KW-1185">Reference proteome</keyword>
<gene>
    <name evidence="2" type="ORF">MOBT1_001385</name>
</gene>
<dbReference type="SUPFAM" id="SSF54928">
    <property type="entry name" value="RNA-binding domain, RBD"/>
    <property type="match status" value="1"/>
</dbReference>
<evidence type="ECO:0000313" key="3">
    <source>
        <dbReference type="Proteomes" id="UP001214603"/>
    </source>
</evidence>
<feature type="region of interest" description="Disordered" evidence="1">
    <location>
        <begin position="56"/>
        <end position="76"/>
    </location>
</feature>